<dbReference type="PANTHER" id="PTHR43466:SF1">
    <property type="entry name" value="2-OXO-4-HYDROXY-4-CARBOXY-5-UREIDOIMIDAZOLINE DECARBOXYLASE-RELATED"/>
    <property type="match status" value="1"/>
</dbReference>
<keyword evidence="6" id="KW-0456">Lyase</keyword>
<evidence type="ECO:0000256" key="4">
    <source>
        <dbReference type="ARBA" id="ARBA00022631"/>
    </source>
</evidence>
<dbReference type="EC" id="4.1.1.97" evidence="3"/>
<dbReference type="SUPFAM" id="SSF158694">
    <property type="entry name" value="UraD-Like"/>
    <property type="match status" value="1"/>
</dbReference>
<evidence type="ECO:0000256" key="3">
    <source>
        <dbReference type="ARBA" id="ARBA00012257"/>
    </source>
</evidence>
<dbReference type="Proteomes" id="UP000289738">
    <property type="component" value="Chromosome B03"/>
</dbReference>
<reference evidence="8 9" key="1">
    <citation type="submission" date="2019-01" db="EMBL/GenBank/DDBJ databases">
        <title>Sequencing of cultivated peanut Arachis hypogaea provides insights into genome evolution and oil improvement.</title>
        <authorList>
            <person name="Chen X."/>
        </authorList>
    </citation>
    <scope>NUCLEOTIDE SEQUENCE [LARGE SCALE GENOMIC DNA]</scope>
    <source>
        <strain evidence="9">cv. Fuhuasheng</strain>
        <tissue evidence="8">Leaves</tissue>
    </source>
</reference>
<dbReference type="GO" id="GO:0051997">
    <property type="term" value="F:2-oxo-4-hydroxy-4-carboxy-5-ureidoimidazoline decarboxylase activity"/>
    <property type="evidence" value="ECO:0007669"/>
    <property type="project" value="UniProtKB-EC"/>
</dbReference>
<accession>A0A445A2L5</accession>
<dbReference type="Pfam" id="PF09349">
    <property type="entry name" value="OHCU_decarbox"/>
    <property type="match status" value="1"/>
</dbReference>
<dbReference type="PANTHER" id="PTHR43466">
    <property type="entry name" value="2-OXO-4-HYDROXY-4-CARBOXY-5-UREIDOIMIDAZOLINE DECARBOXYLASE-RELATED"/>
    <property type="match status" value="1"/>
</dbReference>
<dbReference type="InterPro" id="IPR018020">
    <property type="entry name" value="OHCU_decarboxylase"/>
</dbReference>
<dbReference type="InterPro" id="IPR036778">
    <property type="entry name" value="OHCU_decarboxylase_sf"/>
</dbReference>
<dbReference type="GO" id="GO:0019628">
    <property type="term" value="P:urate catabolic process"/>
    <property type="evidence" value="ECO:0007669"/>
    <property type="project" value="TreeGrafter"/>
</dbReference>
<evidence type="ECO:0000313" key="9">
    <source>
        <dbReference type="Proteomes" id="UP000289738"/>
    </source>
</evidence>
<comment type="catalytic activity">
    <reaction evidence="1">
        <text>5-hydroxy-2-oxo-4-ureido-2,5-dihydro-1H-imidazole-5-carboxylate + H(+) = (S)-allantoin + CO2</text>
        <dbReference type="Rhea" id="RHEA:26301"/>
        <dbReference type="ChEBI" id="CHEBI:15378"/>
        <dbReference type="ChEBI" id="CHEBI:15678"/>
        <dbReference type="ChEBI" id="CHEBI:16526"/>
        <dbReference type="ChEBI" id="CHEBI:58639"/>
        <dbReference type="EC" id="4.1.1.97"/>
    </reaction>
</comment>
<evidence type="ECO:0000256" key="6">
    <source>
        <dbReference type="ARBA" id="ARBA00023239"/>
    </source>
</evidence>
<keyword evidence="9" id="KW-1185">Reference proteome</keyword>
<dbReference type="GO" id="GO:0005777">
    <property type="term" value="C:peroxisome"/>
    <property type="evidence" value="ECO:0007669"/>
    <property type="project" value="TreeGrafter"/>
</dbReference>
<evidence type="ECO:0000256" key="1">
    <source>
        <dbReference type="ARBA" id="ARBA00001163"/>
    </source>
</evidence>
<comment type="caution">
    <text evidence="8">The sequence shown here is derived from an EMBL/GenBank/DDBJ whole genome shotgun (WGS) entry which is preliminary data.</text>
</comment>
<dbReference type="AlphaFoldDB" id="A0A445A2L5"/>
<protein>
    <recommendedName>
        <fullName evidence="3">2-oxo-4-hydroxy-4-carboxy-5-ureidoimidazoline decarboxylase</fullName>
        <ecNumber evidence="3">4.1.1.97</ecNumber>
    </recommendedName>
</protein>
<name>A0A445A2L5_ARAHY</name>
<dbReference type="EMBL" id="SDMP01000013">
    <property type="protein sequence ID" value="RYR20605.1"/>
    <property type="molecule type" value="Genomic_DNA"/>
</dbReference>
<comment type="pathway">
    <text evidence="2">Purine metabolism; urate degradation; (S)-allantoin from urate: step 3/3.</text>
</comment>
<organism evidence="8 9">
    <name type="scientific">Arachis hypogaea</name>
    <name type="common">Peanut</name>
    <dbReference type="NCBI Taxonomy" id="3818"/>
    <lineage>
        <taxon>Eukaryota</taxon>
        <taxon>Viridiplantae</taxon>
        <taxon>Streptophyta</taxon>
        <taxon>Embryophyta</taxon>
        <taxon>Tracheophyta</taxon>
        <taxon>Spermatophyta</taxon>
        <taxon>Magnoliopsida</taxon>
        <taxon>eudicotyledons</taxon>
        <taxon>Gunneridae</taxon>
        <taxon>Pentapetalae</taxon>
        <taxon>rosids</taxon>
        <taxon>fabids</taxon>
        <taxon>Fabales</taxon>
        <taxon>Fabaceae</taxon>
        <taxon>Papilionoideae</taxon>
        <taxon>50 kb inversion clade</taxon>
        <taxon>dalbergioids sensu lato</taxon>
        <taxon>Dalbergieae</taxon>
        <taxon>Pterocarpus clade</taxon>
        <taxon>Arachis</taxon>
    </lineage>
</organism>
<sequence>MANNYTMQDLHKWGSMYEKRFGYIFVTCASGKSSSEILTELKMRFRNNHVVELDIASKEEMKYIELHITDLLSKRYAQSTNKGDVLPEYSGEVVNDSLDGIETGSEENLDEIFSVGINISMQPDLKKVPEEDEETLDNQQIQDHVHVANRGFDLNKMPWYGDEILDPVTRESHRFLTEYFYPGQ</sequence>
<gene>
    <name evidence="8" type="ORF">Ahy_B03g065791</name>
</gene>
<evidence type="ECO:0000256" key="5">
    <source>
        <dbReference type="ARBA" id="ARBA00022793"/>
    </source>
</evidence>
<keyword evidence="4" id="KW-0659">Purine metabolism</keyword>
<dbReference type="GO" id="GO:0006144">
    <property type="term" value="P:purine nucleobase metabolic process"/>
    <property type="evidence" value="ECO:0007669"/>
    <property type="project" value="UniProtKB-KW"/>
</dbReference>
<dbReference type="STRING" id="3818.A0A445A2L5"/>
<proteinExistence type="predicted"/>
<evidence type="ECO:0000313" key="8">
    <source>
        <dbReference type="EMBL" id="RYR20605.1"/>
    </source>
</evidence>
<keyword evidence="5" id="KW-0210">Decarboxylase</keyword>
<feature type="domain" description="Oxo-4-hydroxy-4-carboxy-5-ureidoimidazoline decarboxylase" evidence="7">
    <location>
        <begin position="5"/>
        <end position="59"/>
    </location>
</feature>
<evidence type="ECO:0000259" key="7">
    <source>
        <dbReference type="Pfam" id="PF09349"/>
    </source>
</evidence>
<evidence type="ECO:0000256" key="2">
    <source>
        <dbReference type="ARBA" id="ARBA00004754"/>
    </source>
</evidence>
<dbReference type="Gene3D" id="1.10.3330.10">
    <property type="entry name" value="Oxo-4-hydroxy-4-carboxy-5-ureidoimidazoline decarboxylase"/>
    <property type="match status" value="1"/>
</dbReference>